<protein>
    <submittedName>
        <fullName evidence="2">Uncharacterized protein</fullName>
    </submittedName>
</protein>
<evidence type="ECO:0000313" key="3">
    <source>
        <dbReference type="Proteomes" id="UP001501414"/>
    </source>
</evidence>
<dbReference type="EMBL" id="BAAAJK010000001">
    <property type="protein sequence ID" value="GAA1378982.1"/>
    <property type="molecule type" value="Genomic_DNA"/>
</dbReference>
<keyword evidence="3" id="KW-1185">Reference proteome</keyword>
<name>A0ABP4I310_9PSEU</name>
<evidence type="ECO:0000256" key="1">
    <source>
        <dbReference type="SAM" id="MobiDB-lite"/>
    </source>
</evidence>
<sequence>MVSISVSARSLAAARLIDPDVNTAAVQAAVEAALAAERQEKKRDAQRPSTRREHSAGREPGRPTD</sequence>
<evidence type="ECO:0000313" key="2">
    <source>
        <dbReference type="EMBL" id="GAA1378982.1"/>
    </source>
</evidence>
<dbReference type="RefSeq" id="WP_344017483.1">
    <property type="nucleotide sequence ID" value="NZ_BAAAJK010000001.1"/>
</dbReference>
<accession>A0ABP4I310</accession>
<comment type="caution">
    <text evidence="2">The sequence shown here is derived from an EMBL/GenBank/DDBJ whole genome shotgun (WGS) entry which is preliminary data.</text>
</comment>
<proteinExistence type="predicted"/>
<feature type="region of interest" description="Disordered" evidence="1">
    <location>
        <begin position="37"/>
        <end position="65"/>
    </location>
</feature>
<reference evidence="3" key="1">
    <citation type="journal article" date="2019" name="Int. J. Syst. Evol. Microbiol.">
        <title>The Global Catalogue of Microorganisms (GCM) 10K type strain sequencing project: providing services to taxonomists for standard genome sequencing and annotation.</title>
        <authorList>
            <consortium name="The Broad Institute Genomics Platform"/>
            <consortium name="The Broad Institute Genome Sequencing Center for Infectious Disease"/>
            <person name="Wu L."/>
            <person name="Ma J."/>
        </authorList>
    </citation>
    <scope>NUCLEOTIDE SEQUENCE [LARGE SCALE GENOMIC DNA]</scope>
    <source>
        <strain evidence="3">JCM 11896</strain>
    </source>
</reference>
<organism evidence="2 3">
    <name type="scientific">Pseudonocardia kongjuensis</name>
    <dbReference type="NCBI Taxonomy" id="102227"/>
    <lineage>
        <taxon>Bacteria</taxon>
        <taxon>Bacillati</taxon>
        <taxon>Actinomycetota</taxon>
        <taxon>Actinomycetes</taxon>
        <taxon>Pseudonocardiales</taxon>
        <taxon>Pseudonocardiaceae</taxon>
        <taxon>Pseudonocardia</taxon>
    </lineage>
</organism>
<gene>
    <name evidence="2" type="ORF">GCM10009613_00940</name>
</gene>
<dbReference type="Proteomes" id="UP001501414">
    <property type="component" value="Unassembled WGS sequence"/>
</dbReference>